<reference evidence="1" key="1">
    <citation type="submission" date="2019-03" db="EMBL/GenBank/DDBJ databases">
        <title>Single cell metagenomics reveals metabolic interactions within the superorganism composed of flagellate Streblomastix strix and complex community of Bacteroidetes bacteria on its surface.</title>
        <authorList>
            <person name="Treitli S.C."/>
            <person name="Kolisko M."/>
            <person name="Husnik F."/>
            <person name="Keeling P."/>
            <person name="Hampl V."/>
        </authorList>
    </citation>
    <scope>NUCLEOTIDE SEQUENCE</scope>
    <source>
        <strain evidence="1">STM</strain>
    </source>
</reference>
<comment type="caution">
    <text evidence="1">The sequence shown here is derived from an EMBL/GenBank/DDBJ whole genome shotgun (WGS) entry which is preliminary data.</text>
</comment>
<dbReference type="EMBL" id="SNRY01000697">
    <property type="protein sequence ID" value="KAA6337471.1"/>
    <property type="molecule type" value="Genomic_DNA"/>
</dbReference>
<name>A0A5J4RWQ4_9ZZZZ</name>
<protein>
    <submittedName>
        <fullName evidence="1">Uncharacterized protein</fullName>
    </submittedName>
</protein>
<organism evidence="1">
    <name type="scientific">termite gut metagenome</name>
    <dbReference type="NCBI Taxonomy" id="433724"/>
    <lineage>
        <taxon>unclassified sequences</taxon>
        <taxon>metagenomes</taxon>
        <taxon>organismal metagenomes</taxon>
    </lineage>
</organism>
<accession>A0A5J4RWQ4</accession>
<dbReference type="AlphaFoldDB" id="A0A5J4RWQ4"/>
<proteinExistence type="predicted"/>
<evidence type="ECO:0000313" key="1">
    <source>
        <dbReference type="EMBL" id="KAA6337471.1"/>
    </source>
</evidence>
<gene>
    <name evidence="1" type="ORF">EZS27_014459</name>
</gene>
<feature type="non-terminal residue" evidence="1">
    <location>
        <position position="1"/>
    </location>
</feature>
<sequence>FLVENNIFILCRQLLSSILSLKNLLNLLIIHDKFNMNFNYSFNIEAFIT</sequence>